<dbReference type="EMBL" id="QXFW01001828">
    <property type="protein sequence ID" value="KAE8985298.1"/>
    <property type="molecule type" value="Genomic_DNA"/>
</dbReference>
<organism evidence="2 3">
    <name type="scientific">Phytophthora fragariae</name>
    <dbReference type="NCBI Taxonomy" id="53985"/>
    <lineage>
        <taxon>Eukaryota</taxon>
        <taxon>Sar</taxon>
        <taxon>Stramenopiles</taxon>
        <taxon>Oomycota</taxon>
        <taxon>Peronosporomycetes</taxon>
        <taxon>Peronosporales</taxon>
        <taxon>Peronosporaceae</taxon>
        <taxon>Phytophthora</taxon>
    </lineage>
</organism>
<comment type="caution">
    <text evidence="2">The sequence shown here is derived from an EMBL/GenBank/DDBJ whole genome shotgun (WGS) entry which is preliminary data.</text>
</comment>
<dbReference type="Proteomes" id="UP000460718">
    <property type="component" value="Unassembled WGS sequence"/>
</dbReference>
<name>A0A6A3IWI4_9STRA</name>
<sequence length="98" mass="11009">MCSPATHFLEDLSPPSLNAEKKTELYSKIRPYVPDEFQDDPIYTAPSQDQQDDAKSAKQARREHRAAMANAAKENSDRRGRNQGNTSAATKKRKTNSE</sequence>
<protein>
    <submittedName>
        <fullName evidence="2">Uncharacterized protein</fullName>
    </submittedName>
</protein>
<gene>
    <name evidence="2" type="ORF">PF011_g20439</name>
</gene>
<reference evidence="2 3" key="1">
    <citation type="submission" date="2018-09" db="EMBL/GenBank/DDBJ databases">
        <title>Genomic investigation of the strawberry pathogen Phytophthora fragariae indicates pathogenicity is determined by transcriptional variation in three key races.</title>
        <authorList>
            <person name="Adams T.M."/>
            <person name="Armitage A.D."/>
            <person name="Sobczyk M.K."/>
            <person name="Bates H.J."/>
            <person name="Dunwell J.M."/>
            <person name="Nellist C.F."/>
            <person name="Harrison R.J."/>
        </authorList>
    </citation>
    <scope>NUCLEOTIDE SEQUENCE [LARGE SCALE GENOMIC DNA]</scope>
    <source>
        <strain evidence="2 3">SCRP245</strain>
    </source>
</reference>
<evidence type="ECO:0000313" key="2">
    <source>
        <dbReference type="EMBL" id="KAE8985298.1"/>
    </source>
</evidence>
<evidence type="ECO:0000256" key="1">
    <source>
        <dbReference type="SAM" id="MobiDB-lite"/>
    </source>
</evidence>
<evidence type="ECO:0000313" key="3">
    <source>
        <dbReference type="Proteomes" id="UP000460718"/>
    </source>
</evidence>
<feature type="region of interest" description="Disordered" evidence="1">
    <location>
        <begin position="30"/>
        <end position="98"/>
    </location>
</feature>
<accession>A0A6A3IWI4</accession>
<proteinExistence type="predicted"/>
<dbReference type="AlphaFoldDB" id="A0A6A3IWI4"/>